<dbReference type="AlphaFoldDB" id="A0A5J4TKM1"/>
<dbReference type="Gene3D" id="1.10.10.10">
    <property type="entry name" value="Winged helix-like DNA-binding domain superfamily/Winged helix DNA-binding domain"/>
    <property type="match status" value="1"/>
</dbReference>
<sequence>MEEVRYECIYAKPPKDEQSDQPDQSYQQQKNWSNIEALLIWRVISEQQEEGGFLRAQDISLLALLPQQDVNAFLYKLFKLDLVYVQEVPQTAEMRPQKTTYLWSTTLNRA</sequence>
<gene>
    <name evidence="2" type="ORF">EZS28_046103</name>
</gene>
<dbReference type="Proteomes" id="UP000324800">
    <property type="component" value="Unassembled WGS sequence"/>
</dbReference>
<evidence type="ECO:0000313" key="2">
    <source>
        <dbReference type="EMBL" id="KAA6358370.1"/>
    </source>
</evidence>
<dbReference type="OrthoDB" id="272392at2759"/>
<evidence type="ECO:0000259" key="1">
    <source>
        <dbReference type="Pfam" id="PF22536"/>
    </source>
</evidence>
<dbReference type="InterPro" id="IPR055207">
    <property type="entry name" value="POLR3C_WHD"/>
</dbReference>
<proteinExistence type="predicted"/>
<feature type="non-terminal residue" evidence="2">
    <location>
        <position position="110"/>
    </location>
</feature>
<name>A0A5J4TKM1_9EUKA</name>
<organism evidence="2 3">
    <name type="scientific">Streblomastix strix</name>
    <dbReference type="NCBI Taxonomy" id="222440"/>
    <lineage>
        <taxon>Eukaryota</taxon>
        <taxon>Metamonada</taxon>
        <taxon>Preaxostyla</taxon>
        <taxon>Oxymonadida</taxon>
        <taxon>Streblomastigidae</taxon>
        <taxon>Streblomastix</taxon>
    </lineage>
</organism>
<accession>A0A5J4TKM1</accession>
<dbReference type="Pfam" id="PF22536">
    <property type="entry name" value="WHD_POLR3C"/>
    <property type="match status" value="1"/>
</dbReference>
<comment type="caution">
    <text evidence="2">The sequence shown here is derived from an EMBL/GenBank/DDBJ whole genome shotgun (WGS) entry which is preliminary data.</text>
</comment>
<dbReference type="InterPro" id="IPR036388">
    <property type="entry name" value="WH-like_DNA-bd_sf"/>
</dbReference>
<dbReference type="EMBL" id="SNRW01029958">
    <property type="protein sequence ID" value="KAA6358370.1"/>
    <property type="molecule type" value="Genomic_DNA"/>
</dbReference>
<reference evidence="2 3" key="1">
    <citation type="submission" date="2019-03" db="EMBL/GenBank/DDBJ databases">
        <title>Single cell metagenomics reveals metabolic interactions within the superorganism composed of flagellate Streblomastix strix and complex community of Bacteroidetes bacteria on its surface.</title>
        <authorList>
            <person name="Treitli S.C."/>
            <person name="Kolisko M."/>
            <person name="Husnik F."/>
            <person name="Keeling P."/>
            <person name="Hampl V."/>
        </authorList>
    </citation>
    <scope>NUCLEOTIDE SEQUENCE [LARGE SCALE GENOMIC DNA]</scope>
    <source>
        <strain evidence="2">ST1C</strain>
    </source>
</reference>
<evidence type="ECO:0000313" key="3">
    <source>
        <dbReference type="Proteomes" id="UP000324800"/>
    </source>
</evidence>
<feature type="domain" description="DNA-directed RNA polymerase III subunit RPC3 winged-helix" evidence="1">
    <location>
        <begin position="36"/>
        <end position="104"/>
    </location>
</feature>
<protein>
    <recommendedName>
        <fullName evidence="1">DNA-directed RNA polymerase III subunit RPC3 winged-helix domain-containing protein</fullName>
    </recommendedName>
</protein>